<organism evidence="2 3">
    <name type="scientific">Allomyces macrogynus (strain ATCC 38327)</name>
    <name type="common">Allomyces javanicus var. macrogynus</name>
    <dbReference type="NCBI Taxonomy" id="578462"/>
    <lineage>
        <taxon>Eukaryota</taxon>
        <taxon>Fungi</taxon>
        <taxon>Fungi incertae sedis</taxon>
        <taxon>Blastocladiomycota</taxon>
        <taxon>Blastocladiomycetes</taxon>
        <taxon>Blastocladiales</taxon>
        <taxon>Blastocladiaceae</taxon>
        <taxon>Allomyces</taxon>
    </lineage>
</organism>
<dbReference type="AlphaFoldDB" id="A0A0L0S5W6"/>
<proteinExistence type="predicted"/>
<feature type="compositionally biased region" description="Low complexity" evidence="1">
    <location>
        <begin position="47"/>
        <end position="70"/>
    </location>
</feature>
<reference evidence="2 3" key="1">
    <citation type="submission" date="2009-11" db="EMBL/GenBank/DDBJ databases">
        <title>Annotation of Allomyces macrogynus ATCC 38327.</title>
        <authorList>
            <consortium name="The Broad Institute Genome Sequencing Platform"/>
            <person name="Russ C."/>
            <person name="Cuomo C."/>
            <person name="Burger G."/>
            <person name="Gray M.W."/>
            <person name="Holland P.W.H."/>
            <person name="King N."/>
            <person name="Lang F.B.F."/>
            <person name="Roger A.J."/>
            <person name="Ruiz-Trillo I."/>
            <person name="Young S.K."/>
            <person name="Zeng Q."/>
            <person name="Gargeya S."/>
            <person name="Fitzgerald M."/>
            <person name="Haas B."/>
            <person name="Abouelleil A."/>
            <person name="Alvarado L."/>
            <person name="Arachchi H.M."/>
            <person name="Berlin A."/>
            <person name="Chapman S.B."/>
            <person name="Gearin G."/>
            <person name="Goldberg J."/>
            <person name="Griggs A."/>
            <person name="Gujja S."/>
            <person name="Hansen M."/>
            <person name="Heiman D."/>
            <person name="Howarth C."/>
            <person name="Larimer J."/>
            <person name="Lui A."/>
            <person name="MacDonald P.J.P."/>
            <person name="McCowen C."/>
            <person name="Montmayeur A."/>
            <person name="Murphy C."/>
            <person name="Neiman D."/>
            <person name="Pearson M."/>
            <person name="Priest M."/>
            <person name="Roberts A."/>
            <person name="Saif S."/>
            <person name="Shea T."/>
            <person name="Sisk P."/>
            <person name="Stolte C."/>
            <person name="Sykes S."/>
            <person name="Wortman J."/>
            <person name="Nusbaum C."/>
            <person name="Birren B."/>
        </authorList>
    </citation>
    <scope>NUCLEOTIDE SEQUENCE [LARGE SCALE GENOMIC DNA]</scope>
    <source>
        <strain evidence="2 3">ATCC 38327</strain>
    </source>
</reference>
<dbReference type="Proteomes" id="UP000054350">
    <property type="component" value="Unassembled WGS sequence"/>
</dbReference>
<reference evidence="3" key="2">
    <citation type="submission" date="2009-11" db="EMBL/GenBank/DDBJ databases">
        <title>The Genome Sequence of Allomyces macrogynus strain ATCC 38327.</title>
        <authorList>
            <consortium name="The Broad Institute Genome Sequencing Platform"/>
            <person name="Russ C."/>
            <person name="Cuomo C."/>
            <person name="Shea T."/>
            <person name="Young S.K."/>
            <person name="Zeng Q."/>
            <person name="Koehrsen M."/>
            <person name="Haas B."/>
            <person name="Borodovsky M."/>
            <person name="Guigo R."/>
            <person name="Alvarado L."/>
            <person name="Berlin A."/>
            <person name="Borenstein D."/>
            <person name="Chen Z."/>
            <person name="Engels R."/>
            <person name="Freedman E."/>
            <person name="Gellesch M."/>
            <person name="Goldberg J."/>
            <person name="Griggs A."/>
            <person name="Gujja S."/>
            <person name="Heiman D."/>
            <person name="Hepburn T."/>
            <person name="Howarth C."/>
            <person name="Jen D."/>
            <person name="Larson L."/>
            <person name="Lewis B."/>
            <person name="Mehta T."/>
            <person name="Park D."/>
            <person name="Pearson M."/>
            <person name="Roberts A."/>
            <person name="Saif S."/>
            <person name="Shenoy N."/>
            <person name="Sisk P."/>
            <person name="Stolte C."/>
            <person name="Sykes S."/>
            <person name="Walk T."/>
            <person name="White J."/>
            <person name="Yandava C."/>
            <person name="Burger G."/>
            <person name="Gray M.W."/>
            <person name="Holland P.W.H."/>
            <person name="King N."/>
            <person name="Lang F.B.F."/>
            <person name="Roger A.J."/>
            <person name="Ruiz-Trillo I."/>
            <person name="Lander E."/>
            <person name="Nusbaum C."/>
        </authorList>
    </citation>
    <scope>NUCLEOTIDE SEQUENCE [LARGE SCALE GENOMIC DNA]</scope>
    <source>
        <strain evidence="3">ATCC 38327</strain>
    </source>
</reference>
<feature type="compositionally biased region" description="Polar residues" evidence="1">
    <location>
        <begin position="37"/>
        <end position="46"/>
    </location>
</feature>
<protein>
    <submittedName>
        <fullName evidence="2">Uncharacterized protein</fullName>
    </submittedName>
</protein>
<dbReference type="EMBL" id="GG745332">
    <property type="protein sequence ID" value="KNE57845.1"/>
    <property type="molecule type" value="Genomic_DNA"/>
</dbReference>
<feature type="region of interest" description="Disordered" evidence="1">
    <location>
        <begin position="238"/>
        <end position="266"/>
    </location>
</feature>
<evidence type="ECO:0000313" key="3">
    <source>
        <dbReference type="Proteomes" id="UP000054350"/>
    </source>
</evidence>
<keyword evidence="3" id="KW-1185">Reference proteome</keyword>
<sequence length="396" mass="41909">MPISTAGPSAFVSHNTAAAFMAAGLAVPTPRHRRSAPATSRQASRTGSRSAPSASDADSASSLSAAAGSPTPHAHLFNIKLGKLHGSESTSAFKHFVAAASPAAVALDLAIAEGSCDLAHDQAGLVPPVTVLKTSFRSASLRHQDVDPWVGVTNRAAVVVIPDSAVRAATREASNSSNSFSPRSLLSTSHLIDPEFPLECLATPPPRYDARHSDVDVSDLSDSDQTSLSGATVAMHLTSPPKYHARTPSAPLPKTPRSSSSSDRPISTDPFALGIVRLTTLHIDGHAEIEHHVQFSDADETSTPRTRLAEYPGVFERVVRAAALALRKKFSTGPNDPMGHQLLVHVRADDLPRRLALKSLGLAIATEYADPRGAADVAWFVYAIDLETFFDEQQHV</sequence>
<feature type="compositionally biased region" description="Low complexity" evidence="1">
    <location>
        <begin position="255"/>
        <end position="266"/>
    </location>
</feature>
<gene>
    <name evidence="2" type="ORF">AMAG_04690</name>
</gene>
<feature type="region of interest" description="Disordered" evidence="1">
    <location>
        <begin position="203"/>
        <end position="226"/>
    </location>
</feature>
<evidence type="ECO:0000256" key="1">
    <source>
        <dbReference type="SAM" id="MobiDB-lite"/>
    </source>
</evidence>
<dbReference type="VEuPathDB" id="FungiDB:AMAG_04690"/>
<evidence type="ECO:0000313" key="2">
    <source>
        <dbReference type="EMBL" id="KNE57845.1"/>
    </source>
</evidence>
<feature type="region of interest" description="Disordered" evidence="1">
    <location>
        <begin position="28"/>
        <end position="70"/>
    </location>
</feature>
<name>A0A0L0S5W6_ALLM3</name>
<dbReference type="OrthoDB" id="5570529at2759"/>
<accession>A0A0L0S5W6</accession>